<dbReference type="InterPro" id="IPR036291">
    <property type="entry name" value="NAD(P)-bd_dom_sf"/>
</dbReference>
<dbReference type="InterPro" id="IPR003781">
    <property type="entry name" value="CoA-bd"/>
</dbReference>
<accession>A0A212PRU3</accession>
<dbReference type="SUPFAM" id="SSF51735">
    <property type="entry name" value="NAD(P)-binding Rossmann-fold domains"/>
    <property type="match status" value="1"/>
</dbReference>
<sequence>MEHVMQEGTPRIRSLQATPMPDGRRVVVELELEFAPSPQRPDLELILYNARGEEVHSLAVMEVMELRPAYVLHLRQPDPGAPYQVEARLLAGDRVLDRQETTVRIPEPITVQDDETLRRILREARVIAVVGLSADPERPSHQVASYLQRQGYRIIPVNPTIPEVLGEPSYPDLLSVPEPVDVVDVFRPARYVPEIVEQAIAKGAKVIWMQLGVIHFEAAQRAREAGLLVVMDRCMKIEHQRLLRTGA</sequence>
<dbReference type="AlphaFoldDB" id="A0A212PRU3"/>
<name>A0A212PRU3_9CHLR</name>
<dbReference type="InParanoid" id="A0A212PRU3"/>
<evidence type="ECO:0000259" key="1">
    <source>
        <dbReference type="SMART" id="SM00881"/>
    </source>
</evidence>
<reference evidence="3" key="1">
    <citation type="submission" date="2017-06" db="EMBL/GenBank/DDBJ databases">
        <authorList>
            <person name="Varghese N."/>
            <person name="Submissions S."/>
        </authorList>
    </citation>
    <scope>NUCLEOTIDE SEQUENCE [LARGE SCALE GENOMIC DNA]</scope>
    <source>
        <strain evidence="3">JAD2</strain>
    </source>
</reference>
<keyword evidence="3" id="KW-1185">Reference proteome</keyword>
<dbReference type="EMBL" id="FYEK01000002">
    <property type="protein sequence ID" value="SNB49647.1"/>
    <property type="molecule type" value="Genomic_DNA"/>
</dbReference>
<dbReference type="SMART" id="SM00881">
    <property type="entry name" value="CoA_binding"/>
    <property type="match status" value="1"/>
</dbReference>
<evidence type="ECO:0000313" key="3">
    <source>
        <dbReference type="Proteomes" id="UP000197025"/>
    </source>
</evidence>
<feature type="domain" description="CoA-binding" evidence="1">
    <location>
        <begin position="121"/>
        <end position="213"/>
    </location>
</feature>
<gene>
    <name evidence="2" type="ORF">SAMN02746019_00029770</name>
</gene>
<dbReference type="Pfam" id="PF13380">
    <property type="entry name" value="CoA_binding_2"/>
    <property type="match status" value="1"/>
</dbReference>
<protein>
    <submittedName>
        <fullName evidence="2">Predicted CoA-binding protein</fullName>
    </submittedName>
</protein>
<dbReference type="PANTHER" id="PTHR33303">
    <property type="entry name" value="CYTOPLASMIC PROTEIN-RELATED"/>
    <property type="match status" value="1"/>
</dbReference>
<dbReference type="Proteomes" id="UP000197025">
    <property type="component" value="Unassembled WGS sequence"/>
</dbReference>
<dbReference type="Gene3D" id="3.40.50.720">
    <property type="entry name" value="NAD(P)-binding Rossmann-like Domain"/>
    <property type="match status" value="1"/>
</dbReference>
<organism evidence="2 3">
    <name type="scientific">Thermoflexus hugenholtzii JAD2</name>
    <dbReference type="NCBI Taxonomy" id="877466"/>
    <lineage>
        <taxon>Bacteria</taxon>
        <taxon>Bacillati</taxon>
        <taxon>Chloroflexota</taxon>
        <taxon>Thermoflexia</taxon>
        <taxon>Thermoflexales</taxon>
        <taxon>Thermoflexaceae</taxon>
        <taxon>Thermoflexus</taxon>
    </lineage>
</organism>
<dbReference type="PANTHER" id="PTHR33303:SF2">
    <property type="entry name" value="COA-BINDING DOMAIN-CONTAINING PROTEIN"/>
    <property type="match status" value="1"/>
</dbReference>
<proteinExistence type="predicted"/>
<evidence type="ECO:0000313" key="2">
    <source>
        <dbReference type="EMBL" id="SNB49647.1"/>
    </source>
</evidence>
<dbReference type="RefSeq" id="WP_200807998.1">
    <property type="nucleotide sequence ID" value="NZ_FYEK01000002.1"/>
</dbReference>